<proteinExistence type="predicted"/>
<gene>
    <name evidence="1" type="ORF">PHABIO_62</name>
</gene>
<protein>
    <submittedName>
        <fullName evidence="1">Uncharacterized protein</fullName>
    </submittedName>
</protein>
<reference evidence="1 2" key="1">
    <citation type="submission" date="2017-05" db="EMBL/GenBank/DDBJ databases">
        <authorList>
            <person name="Song R."/>
            <person name="Chenine A.L."/>
            <person name="Ruprecht R.M."/>
        </authorList>
    </citation>
    <scope>NUCLEOTIDE SEQUENCE [LARGE SCALE GENOMIC DNA]</scope>
</reference>
<sequence>MQEQQTMLMLDKATYCPNYDELEKLYQQIFKTPKYSGYGIGGVYDDIVTWAINVCEEMQICPDRVSQVEIPNLISAGKRADRYQELFLEAAIRLCKVIPAGTHTIYPILCKGTNISLCVFYYGECWHRHEYLNCIRLEQFRKALNRRRKPKAS</sequence>
<evidence type="ECO:0000313" key="2">
    <source>
        <dbReference type="Proteomes" id="UP000225448"/>
    </source>
</evidence>
<dbReference type="Proteomes" id="UP000225448">
    <property type="component" value="Segment"/>
</dbReference>
<organism evidence="1 2">
    <name type="scientific">Pseudomonas phage Phabio</name>
    <dbReference type="NCBI Taxonomy" id="2006668"/>
    <lineage>
        <taxon>Viruses</taxon>
        <taxon>Duplodnaviria</taxon>
        <taxon>Heunggongvirae</taxon>
        <taxon>Uroviricota</taxon>
        <taxon>Caudoviricetes</taxon>
        <taxon>Chimalliviridae</taxon>
        <taxon>Phabiovirus</taxon>
        <taxon>Phabiovirus phabio</taxon>
    </lineage>
</organism>
<keyword evidence="2" id="KW-1185">Reference proteome</keyword>
<name>A0A1Y0SY73_9CAUD</name>
<accession>A0A1Y0SY73</accession>
<evidence type="ECO:0000313" key="1">
    <source>
        <dbReference type="EMBL" id="ARV76693.1"/>
    </source>
</evidence>
<dbReference type="EMBL" id="MF042360">
    <property type="protein sequence ID" value="ARV76693.1"/>
    <property type="molecule type" value="Genomic_DNA"/>
</dbReference>